<keyword evidence="2" id="KW-1185">Reference proteome</keyword>
<organism evidence="1 2">
    <name type="scientific">Stigmatella ashevillensis</name>
    <dbReference type="NCBI Taxonomy" id="2995309"/>
    <lineage>
        <taxon>Bacteria</taxon>
        <taxon>Pseudomonadati</taxon>
        <taxon>Myxococcota</taxon>
        <taxon>Myxococcia</taxon>
        <taxon>Myxococcales</taxon>
        <taxon>Cystobacterineae</taxon>
        <taxon>Archangiaceae</taxon>
        <taxon>Stigmatella</taxon>
    </lineage>
</organism>
<name>A0ABT5DJB5_9BACT</name>
<evidence type="ECO:0008006" key="3">
    <source>
        <dbReference type="Google" id="ProtNLM"/>
    </source>
</evidence>
<proteinExistence type="predicted"/>
<accession>A0ABT5DJB5</accession>
<dbReference type="PROSITE" id="PS51257">
    <property type="entry name" value="PROKAR_LIPOPROTEIN"/>
    <property type="match status" value="1"/>
</dbReference>
<gene>
    <name evidence="1" type="ORF">POL68_30735</name>
</gene>
<reference evidence="1 2" key="1">
    <citation type="submission" date="2022-11" db="EMBL/GenBank/DDBJ databases">
        <title>Minimal conservation of predation-associated metabolite biosynthetic gene clusters underscores biosynthetic potential of Myxococcota including descriptions for ten novel species: Archangium lansinium sp. nov., Myxococcus landrumus sp. nov., Nannocystis bai.</title>
        <authorList>
            <person name="Ahearne A."/>
            <person name="Stevens C."/>
            <person name="Dowd S."/>
        </authorList>
    </citation>
    <scope>NUCLEOTIDE SEQUENCE [LARGE SCALE GENOMIC DNA]</scope>
    <source>
        <strain evidence="1 2">NCWAL01</strain>
    </source>
</reference>
<dbReference type="EMBL" id="JAQNDM010000002">
    <property type="protein sequence ID" value="MDC0712878.1"/>
    <property type="molecule type" value="Genomic_DNA"/>
</dbReference>
<dbReference type="Proteomes" id="UP001221838">
    <property type="component" value="Unassembled WGS sequence"/>
</dbReference>
<protein>
    <recommendedName>
        <fullName evidence="3">Lipoprotein</fullName>
    </recommendedName>
</protein>
<comment type="caution">
    <text evidence="1">The sequence shown here is derived from an EMBL/GenBank/DDBJ whole genome shotgun (WGS) entry which is preliminary data.</text>
</comment>
<dbReference type="RefSeq" id="WP_272143022.1">
    <property type="nucleotide sequence ID" value="NZ_JAQNDM010000002.1"/>
</dbReference>
<evidence type="ECO:0000313" key="2">
    <source>
        <dbReference type="Proteomes" id="UP001221838"/>
    </source>
</evidence>
<evidence type="ECO:0000313" key="1">
    <source>
        <dbReference type="EMBL" id="MDC0712878.1"/>
    </source>
</evidence>
<sequence>MRHLLPTLLCCASMLTGCSLFGYYKHEKPPWASPEESTKVQFLNSLEGGVRLTGPMMTALKVAMDDYLPPSTRAEDQKYPAGRCLAQWKYINATVFQASDDLFFVLFIPDLSHCGSGFIELDAGAEYAIDGAGRILAKR</sequence>